<dbReference type="PANTHER" id="PTHR37928">
    <property type="entry name" value="CFEM DOMAIN PROTEIN (AFU_ORTHOLOGUE AFUA_6G14090)"/>
    <property type="match status" value="1"/>
</dbReference>
<feature type="domain" description="CFEM" evidence="17">
    <location>
        <begin position="1"/>
        <end position="117"/>
    </location>
</feature>
<evidence type="ECO:0000256" key="6">
    <source>
        <dbReference type="ARBA" id="ARBA00022617"/>
    </source>
</evidence>
<evidence type="ECO:0000256" key="10">
    <source>
        <dbReference type="ARBA" id="ARBA00023004"/>
    </source>
</evidence>
<comment type="subcellular location">
    <subcellularLocation>
        <location evidence="1">Cell membrane</location>
        <topology evidence="1">Lipid-anchor</topology>
        <topology evidence="1">GPI-anchor</topology>
    </subcellularLocation>
    <subcellularLocation>
        <location evidence="2">Secreted</location>
    </subcellularLocation>
</comment>
<keyword evidence="11" id="KW-0472">Membrane</keyword>
<evidence type="ECO:0000256" key="2">
    <source>
        <dbReference type="ARBA" id="ARBA00004613"/>
    </source>
</evidence>
<dbReference type="EMBL" id="ML996102">
    <property type="protein sequence ID" value="KAF2739858.1"/>
    <property type="molecule type" value="Genomic_DNA"/>
</dbReference>
<dbReference type="OrthoDB" id="3767534at2759"/>
<evidence type="ECO:0000256" key="4">
    <source>
        <dbReference type="ARBA" id="ARBA00022475"/>
    </source>
</evidence>
<dbReference type="AlphaFoldDB" id="A0A9P4V808"/>
<evidence type="ECO:0000256" key="11">
    <source>
        <dbReference type="ARBA" id="ARBA00023136"/>
    </source>
</evidence>
<evidence type="ECO:0000256" key="15">
    <source>
        <dbReference type="PROSITE-ProRule" id="PRU01356"/>
    </source>
</evidence>
<sequence>MKTFTAASLVAALASIASAQFDNIPTCALTCFVDPLTNDGCSGLTDFACHCKKFDTLISAVTPCVQGACSADDQAKVISGVEDTCKQAGVTVSVPNPSATGAPASSSAAASSAAESSAAESSAAEASSSAAMSVQTSVSAIPTPTGNSTVPSPSASSVSQFTGAAALPTQAAGLMGAAALALLAL</sequence>
<dbReference type="SMART" id="SM00747">
    <property type="entry name" value="CFEM"/>
    <property type="match status" value="1"/>
</dbReference>
<dbReference type="GO" id="GO:0005576">
    <property type="term" value="C:extracellular region"/>
    <property type="evidence" value="ECO:0007669"/>
    <property type="project" value="UniProtKB-SubCell"/>
</dbReference>
<reference evidence="18" key="1">
    <citation type="journal article" date="2020" name="Stud. Mycol.">
        <title>101 Dothideomycetes genomes: a test case for predicting lifestyles and emergence of pathogens.</title>
        <authorList>
            <person name="Haridas S."/>
            <person name="Albert R."/>
            <person name="Binder M."/>
            <person name="Bloem J."/>
            <person name="Labutti K."/>
            <person name="Salamov A."/>
            <person name="Andreopoulos B."/>
            <person name="Baker S."/>
            <person name="Barry K."/>
            <person name="Bills G."/>
            <person name="Bluhm B."/>
            <person name="Cannon C."/>
            <person name="Castanera R."/>
            <person name="Culley D."/>
            <person name="Daum C."/>
            <person name="Ezra D."/>
            <person name="Gonzalez J."/>
            <person name="Henrissat B."/>
            <person name="Kuo A."/>
            <person name="Liang C."/>
            <person name="Lipzen A."/>
            <person name="Lutzoni F."/>
            <person name="Magnuson J."/>
            <person name="Mondo S."/>
            <person name="Nolan M."/>
            <person name="Ohm R."/>
            <person name="Pangilinan J."/>
            <person name="Park H.-J."/>
            <person name="Ramirez L."/>
            <person name="Alfaro M."/>
            <person name="Sun H."/>
            <person name="Tritt A."/>
            <person name="Yoshinaga Y."/>
            <person name="Zwiers L.-H."/>
            <person name="Turgeon B."/>
            <person name="Goodwin S."/>
            <person name="Spatafora J."/>
            <person name="Crous P."/>
            <person name="Grigoriev I."/>
        </authorList>
    </citation>
    <scope>NUCLEOTIDE SEQUENCE</scope>
    <source>
        <strain evidence="18">CBS 125425</strain>
    </source>
</reference>
<organism evidence="18 19">
    <name type="scientific">Polyplosphaeria fusca</name>
    <dbReference type="NCBI Taxonomy" id="682080"/>
    <lineage>
        <taxon>Eukaryota</taxon>
        <taxon>Fungi</taxon>
        <taxon>Dikarya</taxon>
        <taxon>Ascomycota</taxon>
        <taxon>Pezizomycotina</taxon>
        <taxon>Dothideomycetes</taxon>
        <taxon>Pleosporomycetidae</taxon>
        <taxon>Pleosporales</taxon>
        <taxon>Tetraplosphaeriaceae</taxon>
        <taxon>Polyplosphaeria</taxon>
    </lineage>
</organism>
<keyword evidence="12" id="KW-1015">Disulfide bond</keyword>
<protein>
    <submittedName>
        <fullName evidence="18">CFEM-domain-containing protein</fullName>
    </submittedName>
</protein>
<dbReference type="PANTHER" id="PTHR37928:SF2">
    <property type="entry name" value="GPI ANCHORED CFEM DOMAIN PROTEIN (AFU_ORTHOLOGUE AFUA_6G10580)"/>
    <property type="match status" value="1"/>
</dbReference>
<keyword evidence="8 15" id="KW-0479">Metal-binding</keyword>
<keyword evidence="6 15" id="KW-0349">Heme</keyword>
<dbReference type="PROSITE" id="PS52012">
    <property type="entry name" value="CFEM"/>
    <property type="match status" value="1"/>
</dbReference>
<evidence type="ECO:0000256" key="13">
    <source>
        <dbReference type="ARBA" id="ARBA00023180"/>
    </source>
</evidence>
<feature type="signal peptide" evidence="16">
    <location>
        <begin position="1"/>
        <end position="19"/>
    </location>
</feature>
<keyword evidence="14" id="KW-0449">Lipoprotein</keyword>
<proteinExistence type="inferred from homology"/>
<keyword evidence="10 15" id="KW-0408">Iron</keyword>
<evidence type="ECO:0000256" key="5">
    <source>
        <dbReference type="ARBA" id="ARBA00022525"/>
    </source>
</evidence>
<keyword evidence="7" id="KW-0336">GPI-anchor</keyword>
<evidence type="ECO:0000256" key="14">
    <source>
        <dbReference type="ARBA" id="ARBA00023288"/>
    </source>
</evidence>
<dbReference type="Proteomes" id="UP000799444">
    <property type="component" value="Unassembled WGS sequence"/>
</dbReference>
<evidence type="ECO:0000259" key="17">
    <source>
        <dbReference type="PROSITE" id="PS52012"/>
    </source>
</evidence>
<evidence type="ECO:0000256" key="12">
    <source>
        <dbReference type="ARBA" id="ARBA00023157"/>
    </source>
</evidence>
<evidence type="ECO:0000313" key="19">
    <source>
        <dbReference type="Proteomes" id="UP000799444"/>
    </source>
</evidence>
<evidence type="ECO:0000313" key="18">
    <source>
        <dbReference type="EMBL" id="KAF2739858.1"/>
    </source>
</evidence>
<dbReference type="InterPro" id="IPR051735">
    <property type="entry name" value="CFEM_domain"/>
</dbReference>
<keyword evidence="19" id="KW-1185">Reference proteome</keyword>
<comment type="similarity">
    <text evidence="3">Belongs to the RBT5 family.</text>
</comment>
<evidence type="ECO:0000256" key="3">
    <source>
        <dbReference type="ARBA" id="ARBA00010031"/>
    </source>
</evidence>
<evidence type="ECO:0000256" key="7">
    <source>
        <dbReference type="ARBA" id="ARBA00022622"/>
    </source>
</evidence>
<feature type="chain" id="PRO_5040182623" evidence="16">
    <location>
        <begin position="20"/>
        <end position="185"/>
    </location>
</feature>
<name>A0A9P4V808_9PLEO</name>
<feature type="binding site" description="axial binding residue" evidence="15">
    <location>
        <position position="46"/>
    </location>
    <ligand>
        <name>heme</name>
        <dbReference type="ChEBI" id="CHEBI:30413"/>
    </ligand>
    <ligandPart>
        <name>Fe</name>
        <dbReference type="ChEBI" id="CHEBI:18248"/>
    </ligandPart>
</feature>
<keyword evidence="4" id="KW-1003">Cell membrane</keyword>
<evidence type="ECO:0000256" key="8">
    <source>
        <dbReference type="ARBA" id="ARBA00022723"/>
    </source>
</evidence>
<keyword evidence="13" id="KW-0325">Glycoprotein</keyword>
<keyword evidence="5" id="KW-0964">Secreted</keyword>
<keyword evidence="9 16" id="KW-0732">Signal</keyword>
<evidence type="ECO:0000256" key="1">
    <source>
        <dbReference type="ARBA" id="ARBA00004609"/>
    </source>
</evidence>
<accession>A0A9P4V808</accession>
<dbReference type="GO" id="GO:0098552">
    <property type="term" value="C:side of membrane"/>
    <property type="evidence" value="ECO:0007669"/>
    <property type="project" value="UniProtKB-KW"/>
</dbReference>
<evidence type="ECO:0000256" key="16">
    <source>
        <dbReference type="SAM" id="SignalP"/>
    </source>
</evidence>
<comment type="caution">
    <text evidence="18">The sequence shown here is derived from an EMBL/GenBank/DDBJ whole genome shotgun (WGS) entry which is preliminary data.</text>
</comment>
<dbReference type="Pfam" id="PF05730">
    <property type="entry name" value="CFEM"/>
    <property type="match status" value="1"/>
</dbReference>
<comment type="caution">
    <text evidence="15">Lacks conserved residue(s) required for the propagation of feature annotation.</text>
</comment>
<dbReference type="InterPro" id="IPR008427">
    <property type="entry name" value="Extracellular_membr_CFEM_dom"/>
</dbReference>
<dbReference type="GO" id="GO:0005886">
    <property type="term" value="C:plasma membrane"/>
    <property type="evidence" value="ECO:0007669"/>
    <property type="project" value="UniProtKB-SubCell"/>
</dbReference>
<evidence type="ECO:0000256" key="9">
    <source>
        <dbReference type="ARBA" id="ARBA00022729"/>
    </source>
</evidence>
<dbReference type="GO" id="GO:0046872">
    <property type="term" value="F:metal ion binding"/>
    <property type="evidence" value="ECO:0007669"/>
    <property type="project" value="UniProtKB-UniRule"/>
</dbReference>
<gene>
    <name evidence="18" type="ORF">EJ04DRAFT_519105</name>
</gene>